<dbReference type="InterPro" id="IPR035447">
    <property type="entry name" value="DNA_topo_I_N_sf"/>
</dbReference>
<organism evidence="9 10">
    <name type="scientific">Algoriphagus oliviformis</name>
    <dbReference type="NCBI Taxonomy" id="2811231"/>
    <lineage>
        <taxon>Bacteria</taxon>
        <taxon>Pseudomonadati</taxon>
        <taxon>Bacteroidota</taxon>
        <taxon>Cytophagia</taxon>
        <taxon>Cytophagales</taxon>
        <taxon>Cyclobacteriaceae</taxon>
        <taxon>Algoriphagus</taxon>
    </lineage>
</organism>
<evidence type="ECO:0000256" key="1">
    <source>
        <dbReference type="ARBA" id="ARBA00000213"/>
    </source>
</evidence>
<dbReference type="EC" id="5.6.2.1" evidence="3"/>
<dbReference type="EMBL" id="JAFKCT010000017">
    <property type="protein sequence ID" value="MBN7813620.1"/>
    <property type="molecule type" value="Genomic_DNA"/>
</dbReference>
<dbReference type="Pfam" id="PF21338">
    <property type="entry name" value="Top1B_N_bact"/>
    <property type="match status" value="1"/>
</dbReference>
<evidence type="ECO:0000256" key="5">
    <source>
        <dbReference type="ARBA" id="ARBA00023125"/>
    </source>
</evidence>
<keyword evidence="5" id="KW-0238">DNA-binding</keyword>
<dbReference type="InterPro" id="IPR001631">
    <property type="entry name" value="TopoI"/>
</dbReference>
<evidence type="ECO:0000259" key="7">
    <source>
        <dbReference type="Pfam" id="PF01028"/>
    </source>
</evidence>
<name>A0ABS3C930_9BACT</name>
<evidence type="ECO:0000256" key="2">
    <source>
        <dbReference type="ARBA" id="ARBA00006645"/>
    </source>
</evidence>
<evidence type="ECO:0000259" key="8">
    <source>
        <dbReference type="Pfam" id="PF21338"/>
    </source>
</evidence>
<evidence type="ECO:0000256" key="3">
    <source>
        <dbReference type="ARBA" id="ARBA00012891"/>
    </source>
</evidence>
<gene>
    <name evidence="9" type="ORF">J0A68_21875</name>
</gene>
<comment type="similarity">
    <text evidence="2">Belongs to the type IB topoisomerase family.</text>
</comment>
<dbReference type="Gene3D" id="3.90.15.10">
    <property type="entry name" value="Topoisomerase I, Chain A, domain 3"/>
    <property type="match status" value="1"/>
</dbReference>
<proteinExistence type="inferred from homology"/>
<reference evidence="9 10" key="1">
    <citation type="submission" date="2021-03" db="EMBL/GenBank/DDBJ databases">
        <title>novel species isolated from a fishpond in China.</title>
        <authorList>
            <person name="Lu H."/>
            <person name="Cai Z."/>
        </authorList>
    </citation>
    <scope>NUCLEOTIDE SEQUENCE [LARGE SCALE GENOMIC DNA]</scope>
    <source>
        <strain evidence="9 10">H41</strain>
    </source>
</reference>
<accession>A0ABS3C930</accession>
<comment type="catalytic activity">
    <reaction evidence="1">
        <text>ATP-independent breakage of single-stranded DNA, followed by passage and rejoining.</text>
        <dbReference type="EC" id="5.6.2.1"/>
    </reaction>
</comment>
<keyword evidence="6" id="KW-0413">Isomerase</keyword>
<dbReference type="InterPro" id="IPR014711">
    <property type="entry name" value="TopoI_cat_a-hlx-sub_euk"/>
</dbReference>
<dbReference type="PROSITE" id="PS52038">
    <property type="entry name" value="TOPO_IB_2"/>
    <property type="match status" value="1"/>
</dbReference>
<evidence type="ECO:0000313" key="9">
    <source>
        <dbReference type="EMBL" id="MBN7813620.1"/>
    </source>
</evidence>
<comment type="caution">
    <text evidence="9">The sequence shown here is derived from an EMBL/GenBank/DDBJ whole genome shotgun (WGS) entry which is preliminary data.</text>
</comment>
<evidence type="ECO:0000256" key="4">
    <source>
        <dbReference type="ARBA" id="ARBA00023029"/>
    </source>
</evidence>
<evidence type="ECO:0000256" key="6">
    <source>
        <dbReference type="ARBA" id="ARBA00023235"/>
    </source>
</evidence>
<protein>
    <recommendedName>
        <fullName evidence="3">DNA topoisomerase</fullName>
        <ecNumber evidence="3">5.6.2.1</ecNumber>
    </recommendedName>
</protein>
<keyword evidence="4" id="KW-0799">Topoisomerase</keyword>
<dbReference type="SUPFAM" id="SSF56349">
    <property type="entry name" value="DNA breaking-rejoining enzymes"/>
    <property type="match status" value="1"/>
</dbReference>
<dbReference type="RefSeq" id="WP_206580393.1">
    <property type="nucleotide sequence ID" value="NZ_JAFKCT010000017.1"/>
</dbReference>
<dbReference type="Gene3D" id="3.30.66.10">
    <property type="entry name" value="DNA topoisomerase I domain"/>
    <property type="match status" value="1"/>
</dbReference>
<dbReference type="SUPFAM" id="SSF55869">
    <property type="entry name" value="DNA topoisomerase I domain"/>
    <property type="match status" value="1"/>
</dbReference>
<sequence length="340" mass="39590">MSECPEDLVYVGEGFPGFLRKRSGKGFVYLDRKGEKIAKKRVLERIQHLVIPPMWQKVWVCKSPKGHLQATGYDERGRKQYLYHPDFVRYRQETKYGKMAEFGKKLPQIRKALESDLRKRNWPREKILALIVMMLDEYYIRIGNKCYEHENKTYGLTTLRRKHIVQEHGKLMLSYRAKSGKDRKVKVESKRLIKLIKQMSELPGYELFKYKGKDGAFHCVDSKDVNQYLLEISGAAFTAKDFRTWGGTVLSLDHYGESLQLVEESPNRKLEPTIVKKVAEVLGNTVAVCRQYYIHPKVMQVLLDGKLARYQKLKLKRVDDPDELSENEQTVLKILGSKTG</sequence>
<dbReference type="InterPro" id="IPR049331">
    <property type="entry name" value="Top1B_N_bact"/>
</dbReference>
<dbReference type="Proteomes" id="UP000664317">
    <property type="component" value="Unassembled WGS sequence"/>
</dbReference>
<keyword evidence="10" id="KW-1185">Reference proteome</keyword>
<feature type="domain" description="DNA topoisomerase I catalytic core eukaryotic-type" evidence="7">
    <location>
        <begin position="91"/>
        <end position="304"/>
    </location>
</feature>
<feature type="domain" description="DNA topoisomerase IB N-terminal" evidence="8">
    <location>
        <begin position="26"/>
        <end position="74"/>
    </location>
</feature>
<dbReference type="InterPro" id="IPR011010">
    <property type="entry name" value="DNA_brk_join_enz"/>
</dbReference>
<evidence type="ECO:0000313" key="10">
    <source>
        <dbReference type="Proteomes" id="UP000664317"/>
    </source>
</evidence>
<dbReference type="Gene3D" id="1.10.132.120">
    <property type="match status" value="1"/>
</dbReference>
<dbReference type="Pfam" id="PF01028">
    <property type="entry name" value="Topoisom_I"/>
    <property type="match status" value="1"/>
</dbReference>
<dbReference type="PRINTS" id="PR00416">
    <property type="entry name" value="EUTPISMRASEI"/>
</dbReference>
<dbReference type="InterPro" id="IPR013500">
    <property type="entry name" value="TopoI_cat_euk"/>
</dbReference>